<dbReference type="AlphaFoldDB" id="A0A183IYY9"/>
<evidence type="ECO:0000313" key="1">
    <source>
        <dbReference type="EMBL" id="VDP19616.1"/>
    </source>
</evidence>
<reference evidence="1 2" key="2">
    <citation type="submission" date="2018-11" db="EMBL/GenBank/DDBJ databases">
        <authorList>
            <consortium name="Pathogen Informatics"/>
        </authorList>
    </citation>
    <scope>NUCLEOTIDE SEQUENCE [LARGE SCALE GENOMIC DNA]</scope>
</reference>
<protein>
    <submittedName>
        <fullName evidence="3">FERM domain-containing protein</fullName>
    </submittedName>
</protein>
<sequence length="84" mass="9430">MSGGGGDSEDVLKVRFAMSSPIHTSGSPCSSHQAVNNSDSELLDPLANEAERKSMEHYDIYYHNERSKHSRGKLTFAIRYDYIH</sequence>
<proteinExistence type="predicted"/>
<reference evidence="3" key="1">
    <citation type="submission" date="2016-06" db="UniProtKB">
        <authorList>
            <consortium name="WormBaseParasite"/>
        </authorList>
    </citation>
    <scope>IDENTIFICATION</scope>
</reference>
<gene>
    <name evidence="1" type="ORF">SBAD_LOCUS8837</name>
</gene>
<dbReference type="WBParaSite" id="SBAD_0000915701-mRNA-1">
    <property type="protein sequence ID" value="SBAD_0000915701-mRNA-1"/>
    <property type="gene ID" value="SBAD_0000915701"/>
</dbReference>
<dbReference type="Proteomes" id="UP000270296">
    <property type="component" value="Unassembled WGS sequence"/>
</dbReference>
<organism evidence="3">
    <name type="scientific">Soboliphyme baturini</name>
    <dbReference type="NCBI Taxonomy" id="241478"/>
    <lineage>
        <taxon>Eukaryota</taxon>
        <taxon>Metazoa</taxon>
        <taxon>Ecdysozoa</taxon>
        <taxon>Nematoda</taxon>
        <taxon>Enoplea</taxon>
        <taxon>Dorylaimia</taxon>
        <taxon>Dioctophymatida</taxon>
        <taxon>Dioctophymatoidea</taxon>
        <taxon>Soboliphymatidae</taxon>
        <taxon>Soboliphyme</taxon>
    </lineage>
</organism>
<name>A0A183IYY9_9BILA</name>
<dbReference type="EMBL" id="UZAM01012020">
    <property type="protein sequence ID" value="VDP19616.1"/>
    <property type="molecule type" value="Genomic_DNA"/>
</dbReference>
<accession>A0A183IYY9</accession>
<evidence type="ECO:0000313" key="2">
    <source>
        <dbReference type="Proteomes" id="UP000270296"/>
    </source>
</evidence>
<keyword evidence="2" id="KW-1185">Reference proteome</keyword>
<evidence type="ECO:0000313" key="3">
    <source>
        <dbReference type="WBParaSite" id="SBAD_0000915701-mRNA-1"/>
    </source>
</evidence>